<dbReference type="Proteomes" id="UP000789901">
    <property type="component" value="Unassembled WGS sequence"/>
</dbReference>
<feature type="non-terminal residue" evidence="1">
    <location>
        <position position="79"/>
    </location>
</feature>
<name>A0ABN7WG24_GIGMA</name>
<feature type="non-terminal residue" evidence="1">
    <location>
        <position position="1"/>
    </location>
</feature>
<accession>A0ABN7WG24</accession>
<organism evidence="1 2">
    <name type="scientific">Gigaspora margarita</name>
    <dbReference type="NCBI Taxonomy" id="4874"/>
    <lineage>
        <taxon>Eukaryota</taxon>
        <taxon>Fungi</taxon>
        <taxon>Fungi incertae sedis</taxon>
        <taxon>Mucoromycota</taxon>
        <taxon>Glomeromycotina</taxon>
        <taxon>Glomeromycetes</taxon>
        <taxon>Diversisporales</taxon>
        <taxon>Gigasporaceae</taxon>
        <taxon>Gigaspora</taxon>
    </lineage>
</organism>
<reference evidence="1 2" key="1">
    <citation type="submission" date="2021-06" db="EMBL/GenBank/DDBJ databases">
        <authorList>
            <person name="Kallberg Y."/>
            <person name="Tangrot J."/>
            <person name="Rosling A."/>
        </authorList>
    </citation>
    <scope>NUCLEOTIDE SEQUENCE [LARGE SCALE GENOMIC DNA]</scope>
    <source>
        <strain evidence="1 2">120-4 pot B 10/14</strain>
    </source>
</reference>
<evidence type="ECO:0000313" key="2">
    <source>
        <dbReference type="Proteomes" id="UP000789901"/>
    </source>
</evidence>
<gene>
    <name evidence="1" type="ORF">GMARGA_LOCUS30418</name>
</gene>
<protein>
    <submittedName>
        <fullName evidence="1">12082_t:CDS:1</fullName>
    </submittedName>
</protein>
<evidence type="ECO:0000313" key="1">
    <source>
        <dbReference type="EMBL" id="CAG8830709.1"/>
    </source>
</evidence>
<proteinExistence type="predicted"/>
<dbReference type="EMBL" id="CAJVQB010042833">
    <property type="protein sequence ID" value="CAG8830709.1"/>
    <property type="molecule type" value="Genomic_DNA"/>
</dbReference>
<comment type="caution">
    <text evidence="1">The sequence shown here is derived from an EMBL/GenBank/DDBJ whole genome shotgun (WGS) entry which is preliminary data.</text>
</comment>
<keyword evidence="2" id="KW-1185">Reference proteome</keyword>
<sequence length="79" mass="9077">ALKASAWSLFTNAIPLRPCRPSLTVRTYLAGYRIPAIFRRQCLSTLSPNIPVFPIETRIEHGQRPLLQRPEAQWEEGFQ</sequence>